<feature type="domain" description="Bromo" evidence="3">
    <location>
        <begin position="26"/>
        <end position="97"/>
    </location>
</feature>
<evidence type="ECO:0000259" key="3">
    <source>
        <dbReference type="PROSITE" id="PS50014"/>
    </source>
</evidence>
<dbReference type="PROSITE" id="PS50014">
    <property type="entry name" value="BROMODOMAIN_2"/>
    <property type="match status" value="1"/>
</dbReference>
<keyword evidence="1 2" id="KW-0103">Bromodomain</keyword>
<protein>
    <recommendedName>
        <fullName evidence="3">Bromo domain-containing protein</fullName>
    </recommendedName>
</protein>
<dbReference type="InterPro" id="IPR040214">
    <property type="entry name" value="BRD10"/>
</dbReference>
<dbReference type="Gene3D" id="1.20.920.10">
    <property type="entry name" value="Bromodomain-like"/>
    <property type="match status" value="1"/>
</dbReference>
<evidence type="ECO:0000256" key="1">
    <source>
        <dbReference type="ARBA" id="ARBA00023117"/>
    </source>
</evidence>
<keyword evidence="5" id="KW-1185">Reference proteome</keyword>
<dbReference type="SMART" id="SM00297">
    <property type="entry name" value="BROMO"/>
    <property type="match status" value="1"/>
</dbReference>
<dbReference type="PANTHER" id="PTHR31095:SF3">
    <property type="entry name" value="RIKEN CDNA 9930021J03 GENE"/>
    <property type="match status" value="1"/>
</dbReference>
<dbReference type="PANTHER" id="PTHR31095">
    <property type="entry name" value="RIKEN CDNA 9930021J03 GENE"/>
    <property type="match status" value="1"/>
</dbReference>
<dbReference type="AlphaFoldDB" id="A0A3P8CEM6"/>
<proteinExistence type="predicted"/>
<dbReference type="InterPro" id="IPR001487">
    <property type="entry name" value="Bromodomain"/>
</dbReference>
<evidence type="ECO:0000256" key="2">
    <source>
        <dbReference type="PROSITE-ProRule" id="PRU00035"/>
    </source>
</evidence>
<accession>A0A3P8CEM6</accession>
<reference evidence="4 5" key="1">
    <citation type="submission" date="2018-11" db="EMBL/GenBank/DDBJ databases">
        <authorList>
            <consortium name="Pathogen Informatics"/>
        </authorList>
    </citation>
    <scope>NUCLEOTIDE SEQUENCE [LARGE SCALE GENOMIC DNA]</scope>
    <source>
        <strain evidence="4 5">Zambia</strain>
    </source>
</reference>
<dbReference type="Pfam" id="PF00439">
    <property type="entry name" value="Bromodomain"/>
    <property type="match status" value="1"/>
</dbReference>
<sequence>MKMDPQEQNPEVSLSWEILENLMSRQHAQVNYLFMDDPEPVKGNNDNKNLATVPISLNRMNEKFLNGTYRGIREFVCDFRLMLLNCYRHNGISSRIGRCAEKLELLLEQKLQLLSP</sequence>
<dbReference type="InterPro" id="IPR036427">
    <property type="entry name" value="Bromodomain-like_sf"/>
</dbReference>
<evidence type="ECO:0000313" key="5">
    <source>
        <dbReference type="Proteomes" id="UP000277204"/>
    </source>
</evidence>
<organism evidence="4 5">
    <name type="scientific">Schistosoma margrebowiei</name>
    <dbReference type="NCBI Taxonomy" id="48269"/>
    <lineage>
        <taxon>Eukaryota</taxon>
        <taxon>Metazoa</taxon>
        <taxon>Spiralia</taxon>
        <taxon>Lophotrochozoa</taxon>
        <taxon>Platyhelminthes</taxon>
        <taxon>Trematoda</taxon>
        <taxon>Digenea</taxon>
        <taxon>Strigeidida</taxon>
        <taxon>Schistosomatoidea</taxon>
        <taxon>Schistosomatidae</taxon>
        <taxon>Schistosoma</taxon>
    </lineage>
</organism>
<dbReference type="Proteomes" id="UP000277204">
    <property type="component" value="Unassembled WGS sequence"/>
</dbReference>
<name>A0A3P8CEM6_9TREM</name>
<dbReference type="SUPFAM" id="SSF47370">
    <property type="entry name" value="Bromodomain"/>
    <property type="match status" value="1"/>
</dbReference>
<gene>
    <name evidence="4" type="ORF">SMRZ_LOCUS18783</name>
</gene>
<dbReference type="EMBL" id="UZAI01017757">
    <property type="protein sequence ID" value="VDP29160.1"/>
    <property type="molecule type" value="Genomic_DNA"/>
</dbReference>
<evidence type="ECO:0000313" key="4">
    <source>
        <dbReference type="EMBL" id="VDP29160.1"/>
    </source>
</evidence>